<reference evidence="2" key="1">
    <citation type="submission" date="2019-10" db="EMBL/GenBank/DDBJ databases">
        <title>Malate fermentation in French cider.</title>
        <authorList>
            <person name="Cousin F.J."/>
            <person name="Medina Fernandez S."/>
            <person name="Misery B."/>
            <person name="Laplace J.-M."/>
            <person name="Cretenet M."/>
        </authorList>
    </citation>
    <scope>NUCLEOTIDE SEQUENCE</scope>
    <source>
        <strain evidence="2">UCMA15901</strain>
    </source>
</reference>
<accession>A0AAP5T913</accession>
<gene>
    <name evidence="2" type="ORF">GA842_00105</name>
</gene>
<dbReference type="InterPro" id="IPR000056">
    <property type="entry name" value="Ribul_P_3_epim-like"/>
</dbReference>
<evidence type="ECO:0000256" key="1">
    <source>
        <dbReference type="ARBA" id="ARBA00023235"/>
    </source>
</evidence>
<dbReference type="Pfam" id="PF00834">
    <property type="entry name" value="Ribul_P_3_epim"/>
    <property type="match status" value="1"/>
</dbReference>
<dbReference type="InterPro" id="IPR013785">
    <property type="entry name" value="Aldolase_TIM"/>
</dbReference>
<dbReference type="Gene3D" id="3.20.20.70">
    <property type="entry name" value="Aldolase class I"/>
    <property type="match status" value="1"/>
</dbReference>
<name>A0AAP5T913_9LACO</name>
<evidence type="ECO:0000313" key="2">
    <source>
        <dbReference type="EMBL" id="MDV7693300.1"/>
    </source>
</evidence>
<dbReference type="EMBL" id="WERX01000001">
    <property type="protein sequence ID" value="MDV7693300.1"/>
    <property type="molecule type" value="Genomic_DNA"/>
</dbReference>
<dbReference type="GO" id="GO:0005975">
    <property type="term" value="P:carbohydrate metabolic process"/>
    <property type="evidence" value="ECO:0007669"/>
    <property type="project" value="InterPro"/>
</dbReference>
<organism evidence="2 3">
    <name type="scientific">Pediococcus parvulus</name>
    <dbReference type="NCBI Taxonomy" id="54062"/>
    <lineage>
        <taxon>Bacteria</taxon>
        <taxon>Bacillati</taxon>
        <taxon>Bacillota</taxon>
        <taxon>Bacilli</taxon>
        <taxon>Lactobacillales</taxon>
        <taxon>Lactobacillaceae</taxon>
        <taxon>Pediococcus</taxon>
    </lineage>
</organism>
<comment type="caution">
    <text evidence="2">The sequence shown here is derived from an EMBL/GenBank/DDBJ whole genome shotgun (WGS) entry which is preliminary data.</text>
</comment>
<dbReference type="RefSeq" id="WP_147206655.1">
    <property type="nucleotide sequence ID" value="NZ_BJWE01000001.1"/>
</dbReference>
<evidence type="ECO:0000313" key="3">
    <source>
        <dbReference type="Proteomes" id="UP001275867"/>
    </source>
</evidence>
<keyword evidence="1" id="KW-0413">Isomerase</keyword>
<sequence length="73" mass="8572">MKHPETRLEVVSGCFFIYLVIFKKLHGLMVSSPEKYLDRFVEADASAITMHRNCNEDLYYLITKINNLGIDRY</sequence>
<dbReference type="GO" id="GO:0016857">
    <property type="term" value="F:racemase and epimerase activity, acting on carbohydrates and derivatives"/>
    <property type="evidence" value="ECO:0007669"/>
    <property type="project" value="InterPro"/>
</dbReference>
<proteinExistence type="predicted"/>
<dbReference type="AlphaFoldDB" id="A0AAP5T913"/>
<protein>
    <submittedName>
        <fullName evidence="2">Uncharacterized protein</fullName>
    </submittedName>
</protein>
<dbReference type="Proteomes" id="UP001275867">
    <property type="component" value="Unassembled WGS sequence"/>
</dbReference>